<feature type="compositionally biased region" description="Basic and acidic residues" evidence="2">
    <location>
        <begin position="408"/>
        <end position="506"/>
    </location>
</feature>
<feature type="region of interest" description="Disordered" evidence="2">
    <location>
        <begin position="1"/>
        <end position="29"/>
    </location>
</feature>
<feature type="compositionally biased region" description="Basic and acidic residues" evidence="2">
    <location>
        <begin position="350"/>
        <end position="401"/>
    </location>
</feature>
<feature type="compositionally biased region" description="Basic and acidic residues" evidence="2">
    <location>
        <begin position="232"/>
        <end position="248"/>
    </location>
</feature>
<proteinExistence type="predicted"/>
<evidence type="ECO:0000256" key="1">
    <source>
        <dbReference type="SAM" id="Coils"/>
    </source>
</evidence>
<protein>
    <submittedName>
        <fullName evidence="3">Uncharacterized protein</fullName>
    </submittedName>
</protein>
<feature type="region of interest" description="Disordered" evidence="2">
    <location>
        <begin position="232"/>
        <end position="316"/>
    </location>
</feature>
<feature type="region of interest" description="Disordered" evidence="2">
    <location>
        <begin position="67"/>
        <end position="180"/>
    </location>
</feature>
<keyword evidence="4" id="KW-1185">Reference proteome</keyword>
<name>A0A0L0D765_THETB</name>
<feature type="coiled-coil region" evidence="1">
    <location>
        <begin position="590"/>
        <end position="645"/>
    </location>
</feature>
<evidence type="ECO:0000313" key="3">
    <source>
        <dbReference type="EMBL" id="KNC47133.1"/>
    </source>
</evidence>
<organism evidence="3 4">
    <name type="scientific">Thecamonas trahens ATCC 50062</name>
    <dbReference type="NCBI Taxonomy" id="461836"/>
    <lineage>
        <taxon>Eukaryota</taxon>
        <taxon>Apusozoa</taxon>
        <taxon>Apusomonadida</taxon>
        <taxon>Apusomonadidae</taxon>
        <taxon>Thecamonas</taxon>
    </lineage>
</organism>
<sequence length="840" mass="94759">MYTTSSEAAYGPRSPRHGPSQAPAGRGGGAALTVLDTQLAELDAQAVTTGLNQAQIARRDALLSRRNALLGNGNGGPPAQPQPQPSRQLVYPPRLNEPPPEPDNYGPGQGPGPGPGYDQGPGYAPGQATIKGPGMRPAQATIKGPGSGYRPGPGYDQGPGYDKGYGPPGGVDPARNDMLRRQMEFARQMQSELDQNEGMARAPTPVYLESAKSDAELAKKRAYRAELEAQIRERAERERREREAERLAGIRAANSWHGQGQLDDHDRSNHREAERRHLAELEQQAAERRARLAAERRADEMEDRMLRAQAEKPQAVVAPAPDLPFFAGVDDADAKRRRAHEEHQRALLMQIEEKKAREAAEKERLKHEEEAQMRKIEEERRRQQEADEAEARRQAQLREEAQAQAEAAARRREEEKARDEARAAEEARRDADERERAEEARRRDAEDERERERERERKREAAEEARRHDAEERERAERAEREATAPLRDDDSHERMQARRRMDAEVARAQAEAEAAERAAEHRRFSPQGSSVPDNYDDNDEYIDRHPPVHHDPAHLHRRHASHSYRREVHYAMPSPPAPVSMPMMPDPNIERLLRENAVTQERMRHQEAILARLEQKLETVSDRYEDAQEELARLRFDAARAVSESTNKTANKDGVGGVNAERGRILAEFANIRRDMGSRAEWEDEVDQYTESDLAVKQRIILRCQKEELLRLRNKTREAGSHRAVSGTYPVDPPVTESLISESTWVPLEGGSATPLVRNQTVPPATTVVPLRYARGVSSPDTPVTPAGSSTRTQTVAFAVGSHETVDIDEIYRRNQQRLRRLEQLESEMALEGESVYYM</sequence>
<evidence type="ECO:0000313" key="4">
    <source>
        <dbReference type="Proteomes" id="UP000054408"/>
    </source>
</evidence>
<dbReference type="Proteomes" id="UP000054408">
    <property type="component" value="Unassembled WGS sequence"/>
</dbReference>
<evidence type="ECO:0000256" key="2">
    <source>
        <dbReference type="SAM" id="MobiDB-lite"/>
    </source>
</evidence>
<feature type="compositionally biased region" description="Low complexity" evidence="2">
    <location>
        <begin position="85"/>
        <end position="94"/>
    </location>
</feature>
<accession>A0A0L0D765</accession>
<dbReference type="AlphaFoldDB" id="A0A0L0D765"/>
<dbReference type="EMBL" id="GL349445">
    <property type="protein sequence ID" value="KNC47133.1"/>
    <property type="molecule type" value="Genomic_DNA"/>
</dbReference>
<dbReference type="OMA" id="KHINTHM"/>
<keyword evidence="1" id="KW-0175">Coiled coil</keyword>
<feature type="compositionally biased region" description="Basic and acidic residues" evidence="2">
    <location>
        <begin position="515"/>
        <end position="524"/>
    </location>
</feature>
<dbReference type="RefSeq" id="XP_013759909.1">
    <property type="nucleotide sequence ID" value="XM_013904455.1"/>
</dbReference>
<feature type="compositionally biased region" description="Gly residues" evidence="2">
    <location>
        <begin position="107"/>
        <end position="119"/>
    </location>
</feature>
<feature type="region of interest" description="Disordered" evidence="2">
    <location>
        <begin position="350"/>
        <end position="541"/>
    </location>
</feature>
<reference evidence="3 4" key="1">
    <citation type="submission" date="2010-05" db="EMBL/GenBank/DDBJ databases">
        <title>The Genome Sequence of Thecamonas trahens ATCC 50062.</title>
        <authorList>
            <consortium name="The Broad Institute Genome Sequencing Platform"/>
            <person name="Russ C."/>
            <person name="Cuomo C."/>
            <person name="Shea T."/>
            <person name="Young S.K."/>
            <person name="Zeng Q."/>
            <person name="Koehrsen M."/>
            <person name="Haas B."/>
            <person name="Borodovsky M."/>
            <person name="Guigo R."/>
            <person name="Alvarado L."/>
            <person name="Berlin A."/>
            <person name="Bochicchio J."/>
            <person name="Borenstein D."/>
            <person name="Chapman S."/>
            <person name="Chen Z."/>
            <person name="Freedman E."/>
            <person name="Gellesch M."/>
            <person name="Goldberg J."/>
            <person name="Griggs A."/>
            <person name="Gujja S."/>
            <person name="Heilman E."/>
            <person name="Heiman D."/>
            <person name="Hepburn T."/>
            <person name="Howarth C."/>
            <person name="Jen D."/>
            <person name="Larson L."/>
            <person name="Mehta T."/>
            <person name="Park D."/>
            <person name="Pearson M."/>
            <person name="Roberts A."/>
            <person name="Saif S."/>
            <person name="Shenoy N."/>
            <person name="Sisk P."/>
            <person name="Stolte C."/>
            <person name="Sykes S."/>
            <person name="Thomson T."/>
            <person name="Walk T."/>
            <person name="White J."/>
            <person name="Yandava C."/>
            <person name="Burger G."/>
            <person name="Gray M.W."/>
            <person name="Holland P.W.H."/>
            <person name="King N."/>
            <person name="Lang F.B.F."/>
            <person name="Roger A.J."/>
            <person name="Ruiz-Trillo I."/>
            <person name="Lander E."/>
            <person name="Nusbaum C."/>
        </authorList>
    </citation>
    <scope>NUCLEOTIDE SEQUENCE [LARGE SCALE GENOMIC DNA]</scope>
    <source>
        <strain evidence="3 4">ATCC 50062</strain>
    </source>
</reference>
<dbReference type="GeneID" id="25563153"/>
<feature type="compositionally biased region" description="Basic and acidic residues" evidence="2">
    <location>
        <begin position="262"/>
        <end position="310"/>
    </location>
</feature>
<feature type="compositionally biased region" description="Gly residues" evidence="2">
    <location>
        <begin position="145"/>
        <end position="169"/>
    </location>
</feature>
<gene>
    <name evidence="3" type="ORF">AMSG_03562</name>
</gene>